<dbReference type="EMBL" id="JEMA01000926">
    <property type="protein sequence ID" value="KYF64238.1"/>
    <property type="molecule type" value="Genomic_DNA"/>
</dbReference>
<organism evidence="2 3">
    <name type="scientific">Sorangium cellulosum</name>
    <name type="common">Polyangium cellulosum</name>
    <dbReference type="NCBI Taxonomy" id="56"/>
    <lineage>
        <taxon>Bacteria</taxon>
        <taxon>Pseudomonadati</taxon>
        <taxon>Myxococcota</taxon>
        <taxon>Polyangia</taxon>
        <taxon>Polyangiales</taxon>
        <taxon>Polyangiaceae</taxon>
        <taxon>Sorangium</taxon>
    </lineage>
</organism>
<sequence>MIVTAVAFWPSDGLTRTTRFPTRSVNHRWPSGPQATRIGNESPRTTSREVKAASSAAKSAEPAPSSAKDSPAPKG</sequence>
<feature type="compositionally biased region" description="Low complexity" evidence="1">
    <location>
        <begin position="52"/>
        <end position="75"/>
    </location>
</feature>
<name>A0A150Q9D0_SORCE</name>
<comment type="caution">
    <text evidence="2">The sequence shown here is derived from an EMBL/GenBank/DDBJ whole genome shotgun (WGS) entry which is preliminary data.</text>
</comment>
<evidence type="ECO:0000313" key="2">
    <source>
        <dbReference type="EMBL" id="KYF64238.1"/>
    </source>
</evidence>
<evidence type="ECO:0000313" key="3">
    <source>
        <dbReference type="Proteomes" id="UP000075260"/>
    </source>
</evidence>
<feature type="compositionally biased region" description="Polar residues" evidence="1">
    <location>
        <begin position="33"/>
        <end position="45"/>
    </location>
</feature>
<gene>
    <name evidence="2" type="ORF">BE15_04185</name>
</gene>
<proteinExistence type="predicted"/>
<accession>A0A150Q9D0</accession>
<evidence type="ECO:0000256" key="1">
    <source>
        <dbReference type="SAM" id="MobiDB-lite"/>
    </source>
</evidence>
<feature type="compositionally biased region" description="Polar residues" evidence="1">
    <location>
        <begin position="14"/>
        <end position="24"/>
    </location>
</feature>
<protein>
    <submittedName>
        <fullName evidence="2">Uncharacterized protein</fullName>
    </submittedName>
</protein>
<reference evidence="2 3" key="1">
    <citation type="submission" date="2014-02" db="EMBL/GenBank/DDBJ databases">
        <title>The small core and large imbalanced accessory genome model reveals a collaborative survival strategy of Sorangium cellulosum strains in nature.</title>
        <authorList>
            <person name="Han K."/>
            <person name="Peng R."/>
            <person name="Blom J."/>
            <person name="Li Y.-Z."/>
        </authorList>
    </citation>
    <scope>NUCLEOTIDE SEQUENCE [LARGE SCALE GENOMIC DNA]</scope>
    <source>
        <strain evidence="2 3">So0008-312</strain>
    </source>
</reference>
<dbReference type="Proteomes" id="UP000075260">
    <property type="component" value="Unassembled WGS sequence"/>
</dbReference>
<feature type="region of interest" description="Disordered" evidence="1">
    <location>
        <begin position="14"/>
        <end position="75"/>
    </location>
</feature>
<dbReference type="AlphaFoldDB" id="A0A150Q9D0"/>